<reference evidence="2 3" key="1">
    <citation type="submission" date="2019-07" db="EMBL/GenBank/DDBJ databases">
        <title>WGS assembly of Gossypium tomentosum.</title>
        <authorList>
            <person name="Chen Z.J."/>
            <person name="Sreedasyam A."/>
            <person name="Ando A."/>
            <person name="Song Q."/>
            <person name="De L."/>
            <person name="Hulse-Kemp A."/>
            <person name="Ding M."/>
            <person name="Ye W."/>
            <person name="Kirkbride R."/>
            <person name="Jenkins J."/>
            <person name="Plott C."/>
            <person name="Lovell J."/>
            <person name="Lin Y.-M."/>
            <person name="Vaughn R."/>
            <person name="Liu B."/>
            <person name="Li W."/>
            <person name="Simpson S."/>
            <person name="Scheffler B."/>
            <person name="Saski C."/>
            <person name="Grover C."/>
            <person name="Hu G."/>
            <person name="Conover J."/>
            <person name="Carlson J."/>
            <person name="Shu S."/>
            <person name="Boston L."/>
            <person name="Williams M."/>
            <person name="Peterson D."/>
            <person name="Mcgee K."/>
            <person name="Jones D."/>
            <person name="Wendel J."/>
            <person name="Stelly D."/>
            <person name="Grimwood J."/>
            <person name="Schmutz J."/>
        </authorList>
    </citation>
    <scope>NUCLEOTIDE SEQUENCE [LARGE SCALE GENOMIC DNA]</scope>
    <source>
        <strain evidence="2">7179.01</strain>
    </source>
</reference>
<name>A0A5D2IR76_GOSTO</name>
<dbReference type="Proteomes" id="UP000322667">
    <property type="component" value="Chromosome D11"/>
</dbReference>
<evidence type="ECO:0000313" key="2">
    <source>
        <dbReference type="EMBL" id="TYH44463.1"/>
    </source>
</evidence>
<evidence type="ECO:0000313" key="3">
    <source>
        <dbReference type="Proteomes" id="UP000322667"/>
    </source>
</evidence>
<organism evidence="2 3">
    <name type="scientific">Gossypium tomentosum</name>
    <name type="common">Hawaiian cotton</name>
    <name type="synonym">Gossypium sandvicense</name>
    <dbReference type="NCBI Taxonomy" id="34277"/>
    <lineage>
        <taxon>Eukaryota</taxon>
        <taxon>Viridiplantae</taxon>
        <taxon>Streptophyta</taxon>
        <taxon>Embryophyta</taxon>
        <taxon>Tracheophyta</taxon>
        <taxon>Spermatophyta</taxon>
        <taxon>Magnoliopsida</taxon>
        <taxon>eudicotyledons</taxon>
        <taxon>Gunneridae</taxon>
        <taxon>Pentapetalae</taxon>
        <taxon>rosids</taxon>
        <taxon>malvids</taxon>
        <taxon>Malvales</taxon>
        <taxon>Malvaceae</taxon>
        <taxon>Malvoideae</taxon>
        <taxon>Gossypium</taxon>
    </lineage>
</organism>
<gene>
    <name evidence="2" type="ORF">ES332_D11G196100v1</name>
</gene>
<dbReference type="InterPro" id="IPR058594">
    <property type="entry name" value="PB1-like_dom_pln"/>
</dbReference>
<feature type="domain" description="PB1-like" evidence="1">
    <location>
        <begin position="4"/>
        <end position="100"/>
    </location>
</feature>
<evidence type="ECO:0000259" key="1">
    <source>
        <dbReference type="Pfam" id="PF26130"/>
    </source>
</evidence>
<protein>
    <recommendedName>
        <fullName evidence="1">PB1-like domain-containing protein</fullName>
    </recommendedName>
</protein>
<sequence>MSWDKCVVYMHSGGTFVTNPCATYVGGEVLQWDFDLYFLCYYTLCEMVAEVGYRAVRNFLYCEGGIDFSKGLSVCYDNSSFIEMINHIRKIGSIHVYVEHEVDTPDVVDVPCCCLPLGKGK</sequence>
<dbReference type="Pfam" id="PF26130">
    <property type="entry name" value="PB1-like"/>
    <property type="match status" value="1"/>
</dbReference>
<dbReference type="EMBL" id="CM017633">
    <property type="protein sequence ID" value="TYH44463.1"/>
    <property type="molecule type" value="Genomic_DNA"/>
</dbReference>
<keyword evidence="3" id="KW-1185">Reference proteome</keyword>
<dbReference type="AlphaFoldDB" id="A0A5D2IR76"/>
<accession>A0A5D2IR76</accession>
<proteinExistence type="predicted"/>